<dbReference type="InterPro" id="IPR012677">
    <property type="entry name" value="Nucleotide-bd_a/b_plait_sf"/>
</dbReference>
<name>A0ABC8LTE2_ERUVS</name>
<dbReference type="InterPro" id="IPR000504">
    <property type="entry name" value="RRM_dom"/>
</dbReference>
<dbReference type="Pfam" id="PF00076">
    <property type="entry name" value="RRM_1"/>
    <property type="match status" value="1"/>
</dbReference>
<accession>A0ABC8LTE2</accession>
<keyword evidence="3" id="KW-0732">Signal</keyword>
<keyword evidence="1" id="KW-0694">RNA-binding</keyword>
<evidence type="ECO:0000256" key="3">
    <source>
        <dbReference type="SAM" id="SignalP"/>
    </source>
</evidence>
<reference evidence="5 6" key="1">
    <citation type="submission" date="2022-03" db="EMBL/GenBank/DDBJ databases">
        <authorList>
            <person name="Macdonald S."/>
            <person name="Ahmed S."/>
            <person name="Newling K."/>
        </authorList>
    </citation>
    <scope>NUCLEOTIDE SEQUENCE [LARGE SCALE GENOMIC DNA]</scope>
</reference>
<evidence type="ECO:0000256" key="1">
    <source>
        <dbReference type="PROSITE-ProRule" id="PRU00176"/>
    </source>
</evidence>
<evidence type="ECO:0000259" key="4">
    <source>
        <dbReference type="PROSITE" id="PS50102"/>
    </source>
</evidence>
<sequence>MVVLVASFSLIFVGGIDPDVTEEDLREPFTQFGKVVSVKIPVGKGCGFVQLDNSGEETQGSSGMEDTPNEDKVTTMDEDMLTTTTPTPILLRLEEKETQNLIHDHLMVIKPLVI</sequence>
<dbReference type="GO" id="GO:0003723">
    <property type="term" value="F:RNA binding"/>
    <property type="evidence" value="ECO:0007669"/>
    <property type="project" value="UniProtKB-UniRule"/>
</dbReference>
<dbReference type="InterPro" id="IPR035979">
    <property type="entry name" value="RBD_domain_sf"/>
</dbReference>
<feature type="domain" description="RRM" evidence="4">
    <location>
        <begin position="9"/>
        <end position="96"/>
    </location>
</feature>
<keyword evidence="6" id="KW-1185">Reference proteome</keyword>
<evidence type="ECO:0000256" key="2">
    <source>
        <dbReference type="SAM" id="MobiDB-lite"/>
    </source>
</evidence>
<protein>
    <recommendedName>
        <fullName evidence="4">RRM domain-containing protein</fullName>
    </recommendedName>
</protein>
<feature type="signal peptide" evidence="3">
    <location>
        <begin position="1"/>
        <end position="18"/>
    </location>
</feature>
<feature type="compositionally biased region" description="Polar residues" evidence="2">
    <location>
        <begin position="51"/>
        <end position="64"/>
    </location>
</feature>
<dbReference type="EMBL" id="CAKOAT010718487">
    <property type="protein sequence ID" value="CAH8386713.1"/>
    <property type="molecule type" value="Genomic_DNA"/>
</dbReference>
<evidence type="ECO:0000313" key="6">
    <source>
        <dbReference type="Proteomes" id="UP001642260"/>
    </source>
</evidence>
<gene>
    <name evidence="5" type="ORF">ERUC_LOCUS39196</name>
</gene>
<dbReference type="AlphaFoldDB" id="A0ABC8LTE2"/>
<proteinExistence type="predicted"/>
<feature type="region of interest" description="Disordered" evidence="2">
    <location>
        <begin position="51"/>
        <end position="86"/>
    </location>
</feature>
<dbReference type="Proteomes" id="UP001642260">
    <property type="component" value="Unassembled WGS sequence"/>
</dbReference>
<dbReference type="PROSITE" id="PS50102">
    <property type="entry name" value="RRM"/>
    <property type="match status" value="1"/>
</dbReference>
<comment type="caution">
    <text evidence="5">The sequence shown here is derived from an EMBL/GenBank/DDBJ whole genome shotgun (WGS) entry which is preliminary data.</text>
</comment>
<evidence type="ECO:0000313" key="5">
    <source>
        <dbReference type="EMBL" id="CAH8386713.1"/>
    </source>
</evidence>
<dbReference type="Gene3D" id="3.30.70.330">
    <property type="match status" value="1"/>
</dbReference>
<dbReference type="SMART" id="SM00360">
    <property type="entry name" value="RRM"/>
    <property type="match status" value="1"/>
</dbReference>
<organism evidence="5 6">
    <name type="scientific">Eruca vesicaria subsp. sativa</name>
    <name type="common">Garden rocket</name>
    <name type="synonym">Eruca sativa</name>
    <dbReference type="NCBI Taxonomy" id="29727"/>
    <lineage>
        <taxon>Eukaryota</taxon>
        <taxon>Viridiplantae</taxon>
        <taxon>Streptophyta</taxon>
        <taxon>Embryophyta</taxon>
        <taxon>Tracheophyta</taxon>
        <taxon>Spermatophyta</taxon>
        <taxon>Magnoliopsida</taxon>
        <taxon>eudicotyledons</taxon>
        <taxon>Gunneridae</taxon>
        <taxon>Pentapetalae</taxon>
        <taxon>rosids</taxon>
        <taxon>malvids</taxon>
        <taxon>Brassicales</taxon>
        <taxon>Brassicaceae</taxon>
        <taxon>Brassiceae</taxon>
        <taxon>Eruca</taxon>
    </lineage>
</organism>
<feature type="chain" id="PRO_5044771551" description="RRM domain-containing protein" evidence="3">
    <location>
        <begin position="19"/>
        <end position="114"/>
    </location>
</feature>
<dbReference type="SUPFAM" id="SSF54928">
    <property type="entry name" value="RNA-binding domain, RBD"/>
    <property type="match status" value="1"/>
</dbReference>